<dbReference type="AlphaFoldDB" id="A0A8C4QU33"/>
<sequence length="339" mass="38085">MDVVTGLAPNDSVSDVLANLPRETDFAKRDTEMDLMVESSDRRETHVVPQVTREENTVKSAGSRRNSETIDVHVRQRQKRARGKWGDRKVCTGNGETTMTAGHVDISTPSNDKRFLRRVRSATFITPAPQPDFTLRRRKRKCLEDADAVSLCSLDMKEPSSKRVRPLSRVASLASLITPVKGVNVRRFGQNLQRSISLRADGPGPASAAKPYSKQSVPPTPRHRLSRLWSDTYKAGVHHELSRTEIKRQEAIFELAQGEHDLIDDLKLAKKAYHDPMLKLNIMSKEELNEIFGALESLIPLHEALLSQLHKARLPDGTTESIGQILVDWVSLSFLLYAR</sequence>
<dbReference type="GeneTree" id="ENSGT00940000155849"/>
<reference evidence="5" key="1">
    <citation type="submission" date="2025-08" db="UniProtKB">
        <authorList>
            <consortium name="Ensembl"/>
        </authorList>
    </citation>
    <scope>IDENTIFICATION</scope>
</reference>
<dbReference type="InterPro" id="IPR000219">
    <property type="entry name" value="DH_dom"/>
</dbReference>
<feature type="domain" description="DH" evidence="4">
    <location>
        <begin position="247"/>
        <end position="339"/>
    </location>
</feature>
<dbReference type="Ensembl" id="ENSEBUT00000020075.1">
    <property type="protein sequence ID" value="ENSEBUP00000019499.1"/>
    <property type="gene ID" value="ENSEBUG00000012106.1"/>
</dbReference>
<name>A0A8C4QU33_EPTBU</name>
<dbReference type="PROSITE" id="PS50010">
    <property type="entry name" value="DH_2"/>
    <property type="match status" value="1"/>
</dbReference>
<keyword evidence="2" id="KW-0963">Cytoplasm</keyword>
<dbReference type="Proteomes" id="UP000694388">
    <property type="component" value="Unplaced"/>
</dbReference>
<dbReference type="InterPro" id="IPR051480">
    <property type="entry name" value="Endocytic_GEF_Adapter"/>
</dbReference>
<comment type="subcellular location">
    <subcellularLocation>
        <location evidence="1">Cytoplasm</location>
    </subcellularLocation>
</comment>
<proteinExistence type="predicted"/>
<protein>
    <recommendedName>
        <fullName evidence="4">DH domain-containing protein</fullName>
    </recommendedName>
</protein>
<keyword evidence="6" id="KW-1185">Reference proteome</keyword>
<dbReference type="PANTHER" id="PTHR46006:SF8">
    <property type="entry name" value="DH DOMAIN-CONTAINING PROTEIN"/>
    <property type="match status" value="1"/>
</dbReference>
<evidence type="ECO:0000313" key="5">
    <source>
        <dbReference type="Ensembl" id="ENSEBUP00000019499.1"/>
    </source>
</evidence>
<dbReference type="Pfam" id="PF00621">
    <property type="entry name" value="RhoGEF"/>
    <property type="match status" value="1"/>
</dbReference>
<reference evidence="5" key="2">
    <citation type="submission" date="2025-09" db="UniProtKB">
        <authorList>
            <consortium name="Ensembl"/>
        </authorList>
    </citation>
    <scope>IDENTIFICATION</scope>
</reference>
<evidence type="ECO:0000259" key="4">
    <source>
        <dbReference type="PROSITE" id="PS50010"/>
    </source>
</evidence>
<evidence type="ECO:0000256" key="2">
    <source>
        <dbReference type="ARBA" id="ARBA00022490"/>
    </source>
</evidence>
<feature type="region of interest" description="Disordered" evidence="3">
    <location>
        <begin position="197"/>
        <end position="224"/>
    </location>
</feature>
<dbReference type="GO" id="GO:0005085">
    <property type="term" value="F:guanyl-nucleotide exchange factor activity"/>
    <property type="evidence" value="ECO:0007669"/>
    <property type="project" value="InterPro"/>
</dbReference>
<dbReference type="GO" id="GO:0035025">
    <property type="term" value="P:positive regulation of Rho protein signal transduction"/>
    <property type="evidence" value="ECO:0007669"/>
    <property type="project" value="TreeGrafter"/>
</dbReference>
<dbReference type="GO" id="GO:0005737">
    <property type="term" value="C:cytoplasm"/>
    <property type="evidence" value="ECO:0007669"/>
    <property type="project" value="UniProtKB-SubCell"/>
</dbReference>
<accession>A0A8C4QU33</accession>
<evidence type="ECO:0000313" key="6">
    <source>
        <dbReference type="Proteomes" id="UP000694388"/>
    </source>
</evidence>
<dbReference type="SUPFAM" id="SSF48065">
    <property type="entry name" value="DBL homology domain (DH-domain)"/>
    <property type="match status" value="1"/>
</dbReference>
<evidence type="ECO:0000256" key="1">
    <source>
        <dbReference type="ARBA" id="ARBA00004496"/>
    </source>
</evidence>
<evidence type="ECO:0000256" key="3">
    <source>
        <dbReference type="SAM" id="MobiDB-lite"/>
    </source>
</evidence>
<dbReference type="PANTHER" id="PTHR46006">
    <property type="entry name" value="RHO GUANINE NUCLEOTIDE EXCHANGE FACTOR AT 64C, ISOFORM A"/>
    <property type="match status" value="1"/>
</dbReference>
<organism evidence="5 6">
    <name type="scientific">Eptatretus burgeri</name>
    <name type="common">Inshore hagfish</name>
    <dbReference type="NCBI Taxonomy" id="7764"/>
    <lineage>
        <taxon>Eukaryota</taxon>
        <taxon>Metazoa</taxon>
        <taxon>Chordata</taxon>
        <taxon>Craniata</taxon>
        <taxon>Vertebrata</taxon>
        <taxon>Cyclostomata</taxon>
        <taxon>Myxini</taxon>
        <taxon>Myxiniformes</taxon>
        <taxon>Myxinidae</taxon>
        <taxon>Eptatretinae</taxon>
        <taxon>Eptatretus</taxon>
    </lineage>
</organism>
<dbReference type="InterPro" id="IPR035899">
    <property type="entry name" value="DBL_dom_sf"/>
</dbReference>
<dbReference type="Gene3D" id="1.20.900.10">
    <property type="entry name" value="Dbl homology (DH) domain"/>
    <property type="match status" value="1"/>
</dbReference>